<name>A0A2T0A7Y9_RHOTO</name>
<dbReference type="EMBL" id="LCTV02000006">
    <property type="protein sequence ID" value="PRQ74123.1"/>
    <property type="molecule type" value="Genomic_DNA"/>
</dbReference>
<organism evidence="1 2">
    <name type="scientific">Rhodotorula toruloides</name>
    <name type="common">Yeast</name>
    <name type="synonym">Rhodosporidium toruloides</name>
    <dbReference type="NCBI Taxonomy" id="5286"/>
    <lineage>
        <taxon>Eukaryota</taxon>
        <taxon>Fungi</taxon>
        <taxon>Dikarya</taxon>
        <taxon>Basidiomycota</taxon>
        <taxon>Pucciniomycotina</taxon>
        <taxon>Microbotryomycetes</taxon>
        <taxon>Sporidiobolales</taxon>
        <taxon>Sporidiobolaceae</taxon>
        <taxon>Rhodotorula</taxon>
    </lineage>
</organism>
<dbReference type="Proteomes" id="UP000239560">
    <property type="component" value="Unassembled WGS sequence"/>
</dbReference>
<dbReference type="OrthoDB" id="10352189at2759"/>
<proteinExistence type="predicted"/>
<accession>A0A2T0A7Y9</accession>
<protein>
    <submittedName>
        <fullName evidence="1">Uncharacterized protein</fullName>
    </submittedName>
</protein>
<comment type="caution">
    <text evidence="1">The sequence shown here is derived from an EMBL/GenBank/DDBJ whole genome shotgun (WGS) entry which is preliminary data.</text>
</comment>
<sequence>MDAQRRYELARTAIWNILVLAPARDARANVQFDVDVAKWRIESLEPLSQLHVHLEGHLNEGVFSRHLKALEQTVSACRQTLRARAILYDSQMPTTDQLDRWSSTSTSDQTEDGLIRNLNLKLLQDHADHQNYILPGFLGPFHGQYNSSNQHSLLKPEIARRVALMHGTTKGRWERQARAF</sequence>
<evidence type="ECO:0000313" key="2">
    <source>
        <dbReference type="Proteomes" id="UP000239560"/>
    </source>
</evidence>
<dbReference type="AlphaFoldDB" id="A0A2T0A7Y9"/>
<reference evidence="1 2" key="1">
    <citation type="journal article" date="2018" name="Elife">
        <title>Functional genomics of lipid metabolism in the oleaginous yeast Rhodosporidium toruloides.</title>
        <authorList>
            <person name="Coradetti S.T."/>
            <person name="Pinel D."/>
            <person name="Geiselman G."/>
            <person name="Ito M."/>
            <person name="Mondo S."/>
            <person name="Reilly M.C."/>
            <person name="Cheng Y.F."/>
            <person name="Bauer S."/>
            <person name="Grigoriev I."/>
            <person name="Gladden J.M."/>
            <person name="Simmons B.A."/>
            <person name="Brem R."/>
            <person name="Arkin A.P."/>
            <person name="Skerker J.M."/>
        </authorList>
    </citation>
    <scope>NUCLEOTIDE SEQUENCE [LARGE SCALE GENOMIC DNA]</scope>
    <source>
        <strain evidence="1 2">NBRC 0880</strain>
    </source>
</reference>
<evidence type="ECO:0000313" key="1">
    <source>
        <dbReference type="EMBL" id="PRQ74123.1"/>
    </source>
</evidence>
<gene>
    <name evidence="1" type="ORF">AAT19DRAFT_14476</name>
</gene>